<comment type="similarity">
    <text evidence="1">Belongs to the UPF0065 (bug) family.</text>
</comment>
<accession>A0A0C6P7X2</accession>
<reference evidence="3 4" key="1">
    <citation type="journal article" date="2012" name="BMC Genomics">
        <title>Comparative genomics of the classical Bordetella subspecies: the evolution and exchange of virulence-associated diversity amongst closely related pathogens.</title>
        <authorList>
            <person name="Park J."/>
            <person name="Zhang Y."/>
            <person name="Buboltz A.M."/>
            <person name="Zhang X."/>
            <person name="Schuster S.C."/>
            <person name="Ahuja U."/>
            <person name="Liu M."/>
            <person name="Miller J.F."/>
            <person name="Sebaihia M."/>
            <person name="Bentley S.D."/>
            <person name="Parkhill J."/>
            <person name="Harvill E.T."/>
        </authorList>
    </citation>
    <scope>NUCLEOTIDE SEQUENCE [LARGE SCALE GENOMIC DNA]</scope>
    <source>
        <strain evidence="3 4">253</strain>
    </source>
</reference>
<protein>
    <submittedName>
        <fullName evidence="3">Putative exported protein</fullName>
    </submittedName>
</protein>
<dbReference type="Proteomes" id="UP000007564">
    <property type="component" value="Chromosome"/>
</dbReference>
<dbReference type="CDD" id="cd13578">
    <property type="entry name" value="PBP2_Bug27"/>
    <property type="match status" value="1"/>
</dbReference>
<evidence type="ECO:0000256" key="1">
    <source>
        <dbReference type="ARBA" id="ARBA00006987"/>
    </source>
</evidence>
<evidence type="ECO:0000256" key="2">
    <source>
        <dbReference type="SAM" id="SignalP"/>
    </source>
</evidence>
<dbReference type="AlphaFoldDB" id="A0A0C6P7X2"/>
<feature type="signal peptide" evidence="2">
    <location>
        <begin position="1"/>
        <end position="48"/>
    </location>
</feature>
<evidence type="ECO:0000313" key="4">
    <source>
        <dbReference type="Proteomes" id="UP000007564"/>
    </source>
</evidence>
<sequence>MTSRDGACRPQVVSTRALKGGLSLARRRVARACLLATAGLLAWPAAQAAGPAGAYPAKPVTIIVPYGAGSSTDILTRVLAKHVSAQLGQPVIVENKAGAGGAVGSAQVAHAAPDGYQLVMGTISSHSINQSMMKNLPYDVLRDFAPISLVAYFPNLLAVNRDLPVSNLADVVKLAKQRGGLNFATGGIGSSGQMGGELLKLRTGAPLNHVPYKEVGQAVADTVAGHVPLLFYQVPALVSQIQGGQLKAVAVLAPERTPLLPDVPTSTEQGITDFDATAWMGLFAPAGTPAPVVQRLNAAVAAAARDPALQKQLAPQGFTMVGNSPEEFRAFVRKDIDKWAEVVKATGASIQ</sequence>
<organism evidence="3 4">
    <name type="scientific">Bordetella bronchiseptica 253</name>
    <dbReference type="NCBI Taxonomy" id="568707"/>
    <lineage>
        <taxon>Bacteria</taxon>
        <taxon>Pseudomonadati</taxon>
        <taxon>Pseudomonadota</taxon>
        <taxon>Betaproteobacteria</taxon>
        <taxon>Burkholderiales</taxon>
        <taxon>Alcaligenaceae</taxon>
        <taxon>Bordetella</taxon>
    </lineage>
</organism>
<name>A0A0C6P7X2_BORBO</name>
<dbReference type="PIRSF" id="PIRSF017082">
    <property type="entry name" value="YflP"/>
    <property type="match status" value="1"/>
</dbReference>
<dbReference type="SUPFAM" id="SSF53850">
    <property type="entry name" value="Periplasmic binding protein-like II"/>
    <property type="match status" value="1"/>
</dbReference>
<dbReference type="OrthoDB" id="8681534at2"/>
<dbReference type="Gene3D" id="3.40.190.10">
    <property type="entry name" value="Periplasmic binding protein-like II"/>
    <property type="match status" value="1"/>
</dbReference>
<dbReference type="HOGENOM" id="CLU_045683_0_2_4"/>
<gene>
    <name evidence="3" type="ORF">BN112_3741</name>
</gene>
<dbReference type="InterPro" id="IPR005064">
    <property type="entry name" value="BUG"/>
</dbReference>
<dbReference type="PANTHER" id="PTHR42928">
    <property type="entry name" value="TRICARBOXYLATE-BINDING PROTEIN"/>
    <property type="match status" value="1"/>
</dbReference>
<feature type="chain" id="PRO_5002189961" evidence="2">
    <location>
        <begin position="49"/>
        <end position="351"/>
    </location>
</feature>
<dbReference type="InterPro" id="IPR042100">
    <property type="entry name" value="Bug_dom1"/>
</dbReference>
<keyword evidence="2" id="KW-0732">Signal</keyword>
<proteinExistence type="inferred from homology"/>
<dbReference type="PANTHER" id="PTHR42928:SF5">
    <property type="entry name" value="BLR1237 PROTEIN"/>
    <property type="match status" value="1"/>
</dbReference>
<dbReference type="Pfam" id="PF03401">
    <property type="entry name" value="TctC"/>
    <property type="match status" value="1"/>
</dbReference>
<dbReference type="RefSeq" id="WP_010927165.1">
    <property type="nucleotide sequence ID" value="NC_019382.1"/>
</dbReference>
<dbReference type="EMBL" id="HE965806">
    <property type="protein sequence ID" value="CCJ55655.1"/>
    <property type="molecule type" value="Genomic_DNA"/>
</dbReference>
<evidence type="ECO:0000313" key="3">
    <source>
        <dbReference type="EMBL" id="CCJ55655.1"/>
    </source>
</evidence>
<dbReference type="Gene3D" id="3.40.190.150">
    <property type="entry name" value="Bordetella uptake gene, domain 1"/>
    <property type="match status" value="1"/>
</dbReference>
<dbReference type="KEGG" id="bbh:BN112_3741"/>